<feature type="region of interest" description="Disordered" evidence="13">
    <location>
        <begin position="228"/>
        <end position="277"/>
    </location>
</feature>
<dbReference type="PROSITE" id="PS51184">
    <property type="entry name" value="JMJC"/>
    <property type="match status" value="1"/>
</dbReference>
<feature type="domain" description="RING-type" evidence="14">
    <location>
        <begin position="315"/>
        <end position="362"/>
    </location>
</feature>
<evidence type="ECO:0000256" key="7">
    <source>
        <dbReference type="ARBA" id="ARBA00023002"/>
    </source>
</evidence>
<comment type="caution">
    <text evidence="16">The sequence shown here is derived from an EMBL/GenBank/DDBJ whole genome shotgun (WGS) entry which is preliminary data.</text>
</comment>
<comment type="cofactor">
    <cofactor evidence="1">
        <name>Fe(2+)</name>
        <dbReference type="ChEBI" id="CHEBI:29033"/>
    </cofactor>
</comment>
<evidence type="ECO:0000256" key="8">
    <source>
        <dbReference type="ARBA" id="ARBA00023004"/>
    </source>
</evidence>
<evidence type="ECO:0000256" key="9">
    <source>
        <dbReference type="ARBA" id="ARBA00023242"/>
    </source>
</evidence>
<evidence type="ECO:0000256" key="4">
    <source>
        <dbReference type="ARBA" id="ARBA00022723"/>
    </source>
</evidence>
<evidence type="ECO:0000256" key="12">
    <source>
        <dbReference type="SAM" id="Coils"/>
    </source>
</evidence>
<comment type="subcellular location">
    <subcellularLocation>
        <location evidence="2">Nucleus</location>
    </subcellularLocation>
</comment>
<keyword evidence="8" id="KW-0408">Iron</keyword>
<dbReference type="SMART" id="SM00558">
    <property type="entry name" value="JmjC"/>
    <property type="match status" value="1"/>
</dbReference>
<keyword evidence="5 11" id="KW-0863">Zinc-finger</keyword>
<proteinExistence type="inferred from homology"/>
<feature type="region of interest" description="Disordered" evidence="13">
    <location>
        <begin position="38"/>
        <end position="212"/>
    </location>
</feature>
<evidence type="ECO:0000256" key="6">
    <source>
        <dbReference type="ARBA" id="ARBA00022833"/>
    </source>
</evidence>
<dbReference type="GO" id="GO:0031490">
    <property type="term" value="F:chromatin DNA binding"/>
    <property type="evidence" value="ECO:0007669"/>
    <property type="project" value="TreeGrafter"/>
</dbReference>
<comment type="similarity">
    <text evidence="3">Belongs to the JARID1 histone demethylase family.</text>
</comment>
<dbReference type="PANTHER" id="PTHR12549">
    <property type="entry name" value="JMJC DOMAIN-CONTAINING HISTONE DEMETHYLATION PROTEIN"/>
    <property type="match status" value="1"/>
</dbReference>
<feature type="domain" description="JmjC" evidence="15">
    <location>
        <begin position="757"/>
        <end position="1006"/>
    </location>
</feature>
<sequence>MVEEVTEGQQETKKQLEELHRLLEETLNKKFDELLSSINNARGKDSTNPSRVTLSNRTTRAEERSPSRTSKKRVFEERLEEESGERNNLLEEENRRCSKRRVMELNVEKENFRRRGSEENEDEPKVKENRVEANMGQQEDGGSELLAVDEEKSNDSSEEGQEEEEVEEEEEDGGDYMVGETIEEGKDLEKEENNKVGELENEQGRVSRIWMSSRKARETIRLSLDMEKVEEEEEGFSSKGKERERLGRKKNGKHSKRRKRSVNEDTTDSDGEGLTGSRKEWYSFKGKKKAEPETVSKPRVGLIRNAEGFLESNMCHQCQRNDRGRVVRCTKCKKKRYCESCMKSWYPKMSEKAFAEACPVCQMNCNCKACLRMEAPAGVRSQIEYKLDAKISDHEKVQYAKYIIKVLLPILEKINTEQMMEQELEAKIKGVSVSDIKVRKAACDQDERMYCNNCQTSIADYHRSCPLCSYDLCLSCCRELRDGQLQGGEKGKPIQYFDYGLEYLHGLHLKKVIHQTLPIEVNSDNYVFSSPEWKSMENGAIPCPPNSKGGCGRAILKLKCLFMKTGISKLLVEAKKIFDKQNLECAPECFETSCSCSELLGQDNVLSQKSRKAASREDSDDNSLYCPSAVDIKHEDLKHFRWHWLKGEPVIVSNVLETTLGLSWEPMVMWRAIRQIKSLEHGRLIDVTALNCLNWCEAAVNVHKFFQGYSEGLFDSEGWPQILKLNDWPPSTSFKQHLPRHYAEFISCLPFKEYTHPRSGYLNLAVKLPEMSLKPDMGPKTYIAYGFNEELGRGDSVTKLHCDMSDTVNVLTHVQEVSVSSVQLAKIQKLKERHAAQDQKELSRHVEMEISKKHVIALAKTREPANRNVSDLGADKRGSDDVENGDKDSLIGAVWDIFRQQDVLKLEEYLKRHFKEFRHIYGNLLPEVVHPIHDQTIYLTAEHKNRLKKEYGIEPWTFVQKLGDAVFIPAGCPHQVRNLKSCIKVALQFVSPENVPKCFQLTEEFRVLPKNHSAKEDKLEVKRIVLHAMRKAVADVIIFAVVDAEPFGSEE</sequence>
<dbReference type="GO" id="GO:0006357">
    <property type="term" value="P:regulation of transcription by RNA polymerase II"/>
    <property type="evidence" value="ECO:0007669"/>
    <property type="project" value="TreeGrafter"/>
</dbReference>
<gene>
    <name evidence="16" type="ORF">PHJA_002276700</name>
</gene>
<dbReference type="PANTHER" id="PTHR12549:SF11">
    <property type="entry name" value="LYSINE-SPECIFIC DEMETHYLASE JMJ25"/>
    <property type="match status" value="1"/>
</dbReference>
<protein>
    <submittedName>
        <fullName evidence="16">Lysine-specific demethylase jmj25</fullName>
    </submittedName>
</protein>
<feature type="coiled-coil region" evidence="12">
    <location>
        <begin position="6"/>
        <end position="33"/>
    </location>
</feature>
<dbReference type="InterPro" id="IPR003347">
    <property type="entry name" value="JmjC_dom"/>
</dbReference>
<dbReference type="GO" id="GO:0032259">
    <property type="term" value="P:methylation"/>
    <property type="evidence" value="ECO:0007669"/>
    <property type="project" value="UniProtKB-KW"/>
</dbReference>
<dbReference type="GO" id="GO:0032454">
    <property type="term" value="F:histone H3K9 demethylase activity"/>
    <property type="evidence" value="ECO:0007669"/>
    <property type="project" value="InterPro"/>
</dbReference>
<comment type="function">
    <text evidence="10">May function as histone H3 lysine demethylase and be involved in regulation of gene expression.</text>
</comment>
<dbReference type="PROSITE" id="PS50089">
    <property type="entry name" value="ZF_RING_2"/>
    <property type="match status" value="1"/>
</dbReference>
<dbReference type="InterPro" id="IPR001841">
    <property type="entry name" value="Znf_RING"/>
</dbReference>
<evidence type="ECO:0000256" key="3">
    <source>
        <dbReference type="ARBA" id="ARBA00006801"/>
    </source>
</evidence>
<keyword evidence="12" id="KW-0175">Coiled coil</keyword>
<dbReference type="InterPro" id="IPR045109">
    <property type="entry name" value="LSDs-like"/>
</dbReference>
<keyword evidence="9" id="KW-0539">Nucleus</keyword>
<accession>A0A830CKY3</accession>
<dbReference type="GO" id="GO:0016491">
    <property type="term" value="F:oxidoreductase activity"/>
    <property type="evidence" value="ECO:0007669"/>
    <property type="project" value="UniProtKB-KW"/>
</dbReference>
<reference evidence="16" key="1">
    <citation type="submission" date="2020-07" db="EMBL/GenBank/DDBJ databases">
        <title>Ethylene signaling mediates host invasion by parasitic plants.</title>
        <authorList>
            <person name="Yoshida S."/>
        </authorList>
    </citation>
    <scope>NUCLEOTIDE SEQUENCE</scope>
    <source>
        <strain evidence="16">Okayama</strain>
    </source>
</reference>
<dbReference type="GO" id="GO:0000118">
    <property type="term" value="C:histone deacetylase complex"/>
    <property type="evidence" value="ECO:0007669"/>
    <property type="project" value="TreeGrafter"/>
</dbReference>
<evidence type="ECO:0000313" key="16">
    <source>
        <dbReference type="EMBL" id="GFQ01328.1"/>
    </source>
</evidence>
<dbReference type="GO" id="GO:0003712">
    <property type="term" value="F:transcription coregulator activity"/>
    <property type="evidence" value="ECO:0007669"/>
    <property type="project" value="TreeGrafter"/>
</dbReference>
<evidence type="ECO:0000313" key="17">
    <source>
        <dbReference type="Proteomes" id="UP000653305"/>
    </source>
</evidence>
<evidence type="ECO:0000256" key="13">
    <source>
        <dbReference type="SAM" id="MobiDB-lite"/>
    </source>
</evidence>
<dbReference type="GO" id="GO:0008270">
    <property type="term" value="F:zinc ion binding"/>
    <property type="evidence" value="ECO:0007669"/>
    <property type="project" value="UniProtKB-KW"/>
</dbReference>
<evidence type="ECO:0000256" key="5">
    <source>
        <dbReference type="ARBA" id="ARBA00022771"/>
    </source>
</evidence>
<dbReference type="Proteomes" id="UP000653305">
    <property type="component" value="Unassembled WGS sequence"/>
</dbReference>
<organism evidence="16 17">
    <name type="scientific">Phtheirospermum japonicum</name>
    <dbReference type="NCBI Taxonomy" id="374723"/>
    <lineage>
        <taxon>Eukaryota</taxon>
        <taxon>Viridiplantae</taxon>
        <taxon>Streptophyta</taxon>
        <taxon>Embryophyta</taxon>
        <taxon>Tracheophyta</taxon>
        <taxon>Spermatophyta</taxon>
        <taxon>Magnoliopsida</taxon>
        <taxon>eudicotyledons</taxon>
        <taxon>Gunneridae</taxon>
        <taxon>Pentapetalae</taxon>
        <taxon>asterids</taxon>
        <taxon>lamiids</taxon>
        <taxon>Lamiales</taxon>
        <taxon>Orobanchaceae</taxon>
        <taxon>Orobanchaceae incertae sedis</taxon>
        <taxon>Phtheirospermum</taxon>
    </lineage>
</organism>
<dbReference type="GO" id="GO:0000785">
    <property type="term" value="C:chromatin"/>
    <property type="evidence" value="ECO:0007669"/>
    <property type="project" value="TreeGrafter"/>
</dbReference>
<dbReference type="SUPFAM" id="SSF51197">
    <property type="entry name" value="Clavaminate synthase-like"/>
    <property type="match status" value="1"/>
</dbReference>
<dbReference type="AlphaFoldDB" id="A0A830CKY3"/>
<keyword evidence="6" id="KW-0862">Zinc</keyword>
<dbReference type="OrthoDB" id="1667110at2759"/>
<keyword evidence="16" id="KW-0808">Transferase</keyword>
<keyword evidence="17" id="KW-1185">Reference proteome</keyword>
<feature type="compositionally biased region" description="Polar residues" evidence="13">
    <location>
        <begin position="38"/>
        <end position="58"/>
    </location>
</feature>
<evidence type="ECO:0000256" key="2">
    <source>
        <dbReference type="ARBA" id="ARBA00004123"/>
    </source>
</evidence>
<dbReference type="EMBL" id="BMAC01000675">
    <property type="protein sequence ID" value="GFQ01328.1"/>
    <property type="molecule type" value="Genomic_DNA"/>
</dbReference>
<feature type="compositionally biased region" description="Basic and acidic residues" evidence="13">
    <location>
        <begin position="84"/>
        <end position="131"/>
    </location>
</feature>
<evidence type="ECO:0000256" key="1">
    <source>
        <dbReference type="ARBA" id="ARBA00001954"/>
    </source>
</evidence>
<dbReference type="FunFam" id="2.60.120.650:FF:000026">
    <property type="entry name" value="Transcription factor jumonji domain-containing protein"/>
    <property type="match status" value="1"/>
</dbReference>
<dbReference type="Pfam" id="PF02373">
    <property type="entry name" value="JmjC"/>
    <property type="match status" value="1"/>
</dbReference>
<dbReference type="Gene3D" id="2.60.120.650">
    <property type="entry name" value="Cupin"/>
    <property type="match status" value="1"/>
</dbReference>
<keyword evidence="4" id="KW-0479">Metal-binding</keyword>
<evidence type="ECO:0000259" key="14">
    <source>
        <dbReference type="PROSITE" id="PS50089"/>
    </source>
</evidence>
<keyword evidence="7" id="KW-0560">Oxidoreductase</keyword>
<keyword evidence="16" id="KW-0489">Methyltransferase</keyword>
<feature type="compositionally biased region" description="Basic residues" evidence="13">
    <location>
        <begin position="246"/>
        <end position="260"/>
    </location>
</feature>
<feature type="compositionally biased region" description="Basic and acidic residues" evidence="13">
    <location>
        <begin position="183"/>
        <end position="205"/>
    </location>
</feature>
<evidence type="ECO:0000256" key="11">
    <source>
        <dbReference type="PROSITE-ProRule" id="PRU00175"/>
    </source>
</evidence>
<evidence type="ECO:0000259" key="15">
    <source>
        <dbReference type="PROSITE" id="PS51184"/>
    </source>
</evidence>
<name>A0A830CKY3_9LAMI</name>
<feature type="compositionally biased region" description="Acidic residues" evidence="13">
    <location>
        <begin position="156"/>
        <end position="174"/>
    </location>
</feature>
<dbReference type="GO" id="GO:0008168">
    <property type="term" value="F:methyltransferase activity"/>
    <property type="evidence" value="ECO:0007669"/>
    <property type="project" value="UniProtKB-KW"/>
</dbReference>
<evidence type="ECO:0000256" key="10">
    <source>
        <dbReference type="ARBA" id="ARBA00060112"/>
    </source>
</evidence>